<keyword evidence="1" id="KW-0812">Transmembrane</keyword>
<evidence type="ECO:0008006" key="4">
    <source>
        <dbReference type="Google" id="ProtNLM"/>
    </source>
</evidence>
<comment type="caution">
    <text evidence="2">The sequence shown here is derived from an EMBL/GenBank/DDBJ whole genome shotgun (WGS) entry which is preliminary data.</text>
</comment>
<keyword evidence="3" id="KW-1185">Reference proteome</keyword>
<protein>
    <recommendedName>
        <fullName evidence="4">Transmembrane protein</fullName>
    </recommendedName>
</protein>
<organism evidence="2 3">
    <name type="scientific">Lupinus luteus</name>
    <name type="common">European yellow lupine</name>
    <dbReference type="NCBI Taxonomy" id="3873"/>
    <lineage>
        <taxon>Eukaryota</taxon>
        <taxon>Viridiplantae</taxon>
        <taxon>Streptophyta</taxon>
        <taxon>Embryophyta</taxon>
        <taxon>Tracheophyta</taxon>
        <taxon>Spermatophyta</taxon>
        <taxon>Magnoliopsida</taxon>
        <taxon>eudicotyledons</taxon>
        <taxon>Gunneridae</taxon>
        <taxon>Pentapetalae</taxon>
        <taxon>rosids</taxon>
        <taxon>fabids</taxon>
        <taxon>Fabales</taxon>
        <taxon>Fabaceae</taxon>
        <taxon>Papilionoideae</taxon>
        <taxon>50 kb inversion clade</taxon>
        <taxon>genistoids sensu lato</taxon>
        <taxon>core genistoids</taxon>
        <taxon>Genisteae</taxon>
        <taxon>Lupinus</taxon>
    </lineage>
</organism>
<keyword evidence="1" id="KW-1133">Transmembrane helix</keyword>
<dbReference type="EMBL" id="CAXHTB010000004">
    <property type="protein sequence ID" value="CAL0305800.1"/>
    <property type="molecule type" value="Genomic_DNA"/>
</dbReference>
<dbReference type="AlphaFoldDB" id="A0AAV1W8X5"/>
<accession>A0AAV1W8X5</accession>
<name>A0AAV1W8X5_LUPLU</name>
<gene>
    <name evidence="2" type="ORF">LLUT_LOCUS6860</name>
</gene>
<dbReference type="Proteomes" id="UP001497480">
    <property type="component" value="Unassembled WGS sequence"/>
</dbReference>
<evidence type="ECO:0000313" key="3">
    <source>
        <dbReference type="Proteomes" id="UP001497480"/>
    </source>
</evidence>
<reference evidence="2 3" key="1">
    <citation type="submission" date="2024-03" db="EMBL/GenBank/DDBJ databases">
        <authorList>
            <person name="Martinez-Hernandez J."/>
        </authorList>
    </citation>
    <scope>NUCLEOTIDE SEQUENCE [LARGE SCALE GENOMIC DNA]</scope>
</reference>
<keyword evidence="1" id="KW-0472">Membrane</keyword>
<feature type="transmembrane region" description="Helical" evidence="1">
    <location>
        <begin position="12"/>
        <end position="32"/>
    </location>
</feature>
<sequence>MKHLSVNSPSLQHGFLVIILMLVLFCFSSWHVEGWRPLPQQYSLGSSTFNRFMMAQAYSGPSRGGKGHNTTS</sequence>
<evidence type="ECO:0000313" key="2">
    <source>
        <dbReference type="EMBL" id="CAL0305800.1"/>
    </source>
</evidence>
<proteinExistence type="predicted"/>
<evidence type="ECO:0000256" key="1">
    <source>
        <dbReference type="SAM" id="Phobius"/>
    </source>
</evidence>